<dbReference type="InterPro" id="IPR002429">
    <property type="entry name" value="CcO_II-like_C"/>
</dbReference>
<evidence type="ECO:0000256" key="14">
    <source>
        <dbReference type="ARBA" id="ARBA00024688"/>
    </source>
</evidence>
<dbReference type="SUPFAM" id="SSF46626">
    <property type="entry name" value="Cytochrome c"/>
    <property type="match status" value="1"/>
</dbReference>
<name>L0E0C7_THIND</name>
<feature type="domain" description="Cytochrome oxidase subunit II transmembrane region profile" evidence="21">
    <location>
        <begin position="1"/>
        <end position="77"/>
    </location>
</feature>
<evidence type="ECO:0000256" key="8">
    <source>
        <dbReference type="ARBA" id="ARBA00022967"/>
    </source>
</evidence>
<evidence type="ECO:0000256" key="6">
    <source>
        <dbReference type="ARBA" id="ARBA00022692"/>
    </source>
</evidence>
<dbReference type="AlphaFoldDB" id="L0E0C7"/>
<dbReference type="eggNOG" id="COG1622">
    <property type="taxonomic scope" value="Bacteria"/>
</dbReference>
<proteinExistence type="inferred from homology"/>
<dbReference type="Pfam" id="PF13442">
    <property type="entry name" value="Cytochrome_CBB3"/>
    <property type="match status" value="1"/>
</dbReference>
<dbReference type="GO" id="GO:0005507">
    <property type="term" value="F:copper ion binding"/>
    <property type="evidence" value="ECO:0007669"/>
    <property type="project" value="InterPro"/>
</dbReference>
<dbReference type="Gene3D" id="1.10.760.10">
    <property type="entry name" value="Cytochrome c-like domain"/>
    <property type="match status" value="1"/>
</dbReference>
<evidence type="ECO:0000256" key="11">
    <source>
        <dbReference type="ARBA" id="ARBA00023004"/>
    </source>
</evidence>
<dbReference type="InterPro" id="IPR011759">
    <property type="entry name" value="Cyt_c_oxidase_su2_TM_dom"/>
</dbReference>
<evidence type="ECO:0000256" key="5">
    <source>
        <dbReference type="ARBA" id="ARBA00022660"/>
    </source>
</evidence>
<keyword evidence="5 17" id="KW-0679">Respiratory chain</keyword>
<dbReference type="PROSITE" id="PS50999">
    <property type="entry name" value="COX2_TM"/>
    <property type="match status" value="1"/>
</dbReference>
<evidence type="ECO:0000313" key="24">
    <source>
        <dbReference type="Proteomes" id="UP000010809"/>
    </source>
</evidence>
<organism evidence="23 24">
    <name type="scientific">Thioalkalivibrio nitratireducens (strain DSM 14787 / UNIQEM 213 / ALEN2)</name>
    <dbReference type="NCBI Taxonomy" id="1255043"/>
    <lineage>
        <taxon>Bacteria</taxon>
        <taxon>Pseudomonadati</taxon>
        <taxon>Pseudomonadota</taxon>
        <taxon>Gammaproteobacteria</taxon>
        <taxon>Chromatiales</taxon>
        <taxon>Ectothiorhodospiraceae</taxon>
        <taxon>Thioalkalivibrio</taxon>
    </lineage>
</organism>
<keyword evidence="6 17" id="KW-0812">Transmembrane</keyword>
<dbReference type="InterPro" id="IPR045187">
    <property type="entry name" value="CcO_II"/>
</dbReference>
<dbReference type="eggNOG" id="COG2010">
    <property type="taxonomic scope" value="Bacteria"/>
</dbReference>
<feature type="transmembrane region" description="Helical" evidence="19">
    <location>
        <begin position="49"/>
        <end position="71"/>
    </location>
</feature>
<dbReference type="PROSITE" id="PS50857">
    <property type="entry name" value="COX2_CUA"/>
    <property type="match status" value="1"/>
</dbReference>
<dbReference type="PRINTS" id="PR01166">
    <property type="entry name" value="CYCOXIDASEII"/>
</dbReference>
<keyword evidence="7 16" id="KW-0479">Metal-binding</keyword>
<feature type="domain" description="Cytochrome oxidase subunit II copper A binding" evidence="20">
    <location>
        <begin position="78"/>
        <end position="215"/>
    </location>
</feature>
<evidence type="ECO:0000256" key="7">
    <source>
        <dbReference type="ARBA" id="ARBA00022723"/>
    </source>
</evidence>
<dbReference type="Pfam" id="PF02790">
    <property type="entry name" value="COX2_TM"/>
    <property type="match status" value="1"/>
</dbReference>
<dbReference type="GO" id="GO:0004129">
    <property type="term" value="F:cytochrome-c oxidase activity"/>
    <property type="evidence" value="ECO:0007669"/>
    <property type="project" value="UniProtKB-EC"/>
</dbReference>
<dbReference type="PROSITE" id="PS00078">
    <property type="entry name" value="COX2"/>
    <property type="match status" value="1"/>
</dbReference>
<evidence type="ECO:0000256" key="17">
    <source>
        <dbReference type="RuleBase" id="RU000456"/>
    </source>
</evidence>
<evidence type="ECO:0000256" key="2">
    <source>
        <dbReference type="ARBA" id="ARBA00007866"/>
    </source>
</evidence>
<sequence>MYGLHMLVFWICVAIGIVVFSAMFYSILRHRKSLGVKAARFHENTAVEVLWTLVPLSILVGMAIPATRVLIAMEDTSASDMTVKVTGYQWKWHYEYLDEEVSFFSNLATPQEQILGLEEKGEHYLLEVDNPMVVPVGKRIRILLTASDVIHAWWVPDLAIKRDAIPGFINEVWTRIDEPGVFRGQCAELCGRGHAFMPIVVVAKDEAGWQAWLEEQRASKAADETLAMADWSMDDLMARGREVHETHCAACHQAGGEGIPGVFPAIQGSAIATGALEEHLEIVIRGQPGTAMAAFGPQLSDADLASVITYQRNAWGNDTGDVVTPARIGSAR</sequence>
<keyword evidence="23" id="KW-0560">Oxidoreductase</keyword>
<dbReference type="KEGG" id="tni:TVNIR_3027"/>
<evidence type="ECO:0000256" key="10">
    <source>
        <dbReference type="ARBA" id="ARBA00022989"/>
    </source>
</evidence>
<evidence type="ECO:0000256" key="3">
    <source>
        <dbReference type="ARBA" id="ARBA00022448"/>
    </source>
</evidence>
<keyword evidence="9 17" id="KW-0249">Electron transport</keyword>
<evidence type="ECO:0000256" key="9">
    <source>
        <dbReference type="ARBA" id="ARBA00022982"/>
    </source>
</evidence>
<dbReference type="PATRIC" id="fig|1255043.3.peg.3054"/>
<dbReference type="InterPro" id="IPR036909">
    <property type="entry name" value="Cyt_c-like_dom_sf"/>
</dbReference>
<reference evidence="23" key="1">
    <citation type="submission" date="2015-12" db="EMBL/GenBank/DDBJ databases">
        <authorList>
            <person name="Tikhonova T.V."/>
            <person name="Pavlov A.R."/>
            <person name="Beletsky A.V."/>
            <person name="Mardanov A.V."/>
            <person name="Sorokin D.Y."/>
            <person name="Ravin N.V."/>
            <person name="Popov V.O."/>
        </authorList>
    </citation>
    <scope>NUCLEOTIDE SEQUENCE</scope>
    <source>
        <strain evidence="23">DSM 14787</strain>
    </source>
</reference>
<dbReference type="SUPFAM" id="SSF81464">
    <property type="entry name" value="Cytochrome c oxidase subunit II-like, transmembrane region"/>
    <property type="match status" value="1"/>
</dbReference>
<evidence type="ECO:0000256" key="13">
    <source>
        <dbReference type="ARBA" id="ARBA00023136"/>
    </source>
</evidence>
<feature type="transmembrane region" description="Helical" evidence="19">
    <location>
        <begin position="6"/>
        <end position="28"/>
    </location>
</feature>
<evidence type="ECO:0000259" key="21">
    <source>
        <dbReference type="PROSITE" id="PS50999"/>
    </source>
</evidence>
<evidence type="ECO:0000256" key="15">
    <source>
        <dbReference type="ARBA" id="ARBA00047816"/>
    </source>
</evidence>
<dbReference type="InterPro" id="IPR008972">
    <property type="entry name" value="Cupredoxin"/>
</dbReference>
<keyword evidence="8" id="KW-1278">Translocase</keyword>
<comment type="cofactor">
    <cofactor evidence="18">
        <name>Cu cation</name>
        <dbReference type="ChEBI" id="CHEBI:23378"/>
    </cofactor>
    <text evidence="18">Binds a copper A center.</text>
</comment>
<evidence type="ECO:0000256" key="18">
    <source>
        <dbReference type="RuleBase" id="RU004024"/>
    </source>
</evidence>
<dbReference type="Gene3D" id="2.60.40.420">
    <property type="entry name" value="Cupredoxins - blue copper proteins"/>
    <property type="match status" value="1"/>
</dbReference>
<keyword evidence="4 16" id="KW-0349">Heme</keyword>
<dbReference type="NCBIfam" id="TIGR02866">
    <property type="entry name" value="CoxB"/>
    <property type="match status" value="1"/>
</dbReference>
<keyword evidence="24" id="KW-1185">Reference proteome</keyword>
<comment type="subcellular location">
    <subcellularLocation>
        <location evidence="17">Cell membrane</location>
        <topology evidence="17">Multi-pass membrane protein</topology>
    </subcellularLocation>
    <subcellularLocation>
        <location evidence="1">Membrane</location>
        <topology evidence="1">Multi-pass membrane protein</topology>
    </subcellularLocation>
</comment>
<dbReference type="PANTHER" id="PTHR22888:SF9">
    <property type="entry name" value="CYTOCHROME C OXIDASE SUBUNIT 2"/>
    <property type="match status" value="1"/>
</dbReference>
<keyword evidence="11 16" id="KW-0408">Iron</keyword>
<dbReference type="PROSITE" id="PS51007">
    <property type="entry name" value="CYTC"/>
    <property type="match status" value="1"/>
</dbReference>
<evidence type="ECO:0000256" key="4">
    <source>
        <dbReference type="ARBA" id="ARBA00022617"/>
    </source>
</evidence>
<comment type="catalytic activity">
    <reaction evidence="15 18">
        <text>4 Fe(II)-[cytochrome c] + O2 + 8 H(+)(in) = 4 Fe(III)-[cytochrome c] + 2 H2O + 4 H(+)(out)</text>
        <dbReference type="Rhea" id="RHEA:11436"/>
        <dbReference type="Rhea" id="RHEA-COMP:10350"/>
        <dbReference type="Rhea" id="RHEA-COMP:14399"/>
        <dbReference type="ChEBI" id="CHEBI:15377"/>
        <dbReference type="ChEBI" id="CHEBI:15378"/>
        <dbReference type="ChEBI" id="CHEBI:15379"/>
        <dbReference type="ChEBI" id="CHEBI:29033"/>
        <dbReference type="ChEBI" id="CHEBI:29034"/>
        <dbReference type="EC" id="7.1.1.9"/>
    </reaction>
</comment>
<keyword evidence="12 18" id="KW-0186">Copper</keyword>
<dbReference type="GO" id="GO:0005886">
    <property type="term" value="C:plasma membrane"/>
    <property type="evidence" value="ECO:0007669"/>
    <property type="project" value="UniProtKB-SubCell"/>
</dbReference>
<dbReference type="GO" id="GO:0020037">
    <property type="term" value="F:heme binding"/>
    <property type="evidence" value="ECO:0007669"/>
    <property type="project" value="InterPro"/>
</dbReference>
<dbReference type="Gene3D" id="1.10.287.90">
    <property type="match status" value="1"/>
</dbReference>
<comment type="similarity">
    <text evidence="2 17">Belongs to the cytochrome c oxidase subunit 2 family.</text>
</comment>
<evidence type="ECO:0000313" key="23">
    <source>
        <dbReference type="EMBL" id="AGA34665.1"/>
    </source>
</evidence>
<dbReference type="Pfam" id="PF00116">
    <property type="entry name" value="COX2"/>
    <property type="match status" value="1"/>
</dbReference>
<evidence type="ECO:0000259" key="20">
    <source>
        <dbReference type="PROSITE" id="PS50857"/>
    </source>
</evidence>
<evidence type="ECO:0000259" key="22">
    <source>
        <dbReference type="PROSITE" id="PS51007"/>
    </source>
</evidence>
<keyword evidence="10 19" id="KW-1133">Transmembrane helix</keyword>
<dbReference type="InterPro" id="IPR014222">
    <property type="entry name" value="Cyt_c_oxidase_su2"/>
</dbReference>
<dbReference type="EC" id="7.1.1.9" evidence="18"/>
<dbReference type="SUPFAM" id="SSF49503">
    <property type="entry name" value="Cupredoxins"/>
    <property type="match status" value="1"/>
</dbReference>
<dbReference type="PANTHER" id="PTHR22888">
    <property type="entry name" value="CYTOCHROME C OXIDASE, SUBUNIT II"/>
    <property type="match status" value="1"/>
</dbReference>
<dbReference type="HOGENOM" id="CLU_036876_2_2_6"/>
<comment type="function">
    <text evidence="14 18">Subunits I and II form the functional core of the enzyme complex. Electrons originating in cytochrome c are transferred via heme a and Cu(A) to the binuclear center formed by heme a3 and Cu(B).</text>
</comment>
<keyword evidence="13 19" id="KW-0472">Membrane</keyword>
<dbReference type="STRING" id="1255043.TVNIR_3027"/>
<evidence type="ECO:0000256" key="1">
    <source>
        <dbReference type="ARBA" id="ARBA00004141"/>
    </source>
</evidence>
<evidence type="ECO:0000256" key="16">
    <source>
        <dbReference type="PROSITE-ProRule" id="PRU00433"/>
    </source>
</evidence>
<evidence type="ECO:0000256" key="19">
    <source>
        <dbReference type="SAM" id="Phobius"/>
    </source>
</evidence>
<protein>
    <recommendedName>
        <fullName evidence="18">Cytochrome c oxidase subunit 2</fullName>
        <ecNumber evidence="18">7.1.1.9</ecNumber>
    </recommendedName>
</protein>
<dbReference type="InterPro" id="IPR009056">
    <property type="entry name" value="Cyt_c-like_dom"/>
</dbReference>
<feature type="domain" description="Cytochrome c" evidence="22">
    <location>
        <begin position="235"/>
        <end position="315"/>
    </location>
</feature>
<keyword evidence="3 17" id="KW-0813">Transport</keyword>
<dbReference type="Proteomes" id="UP000010809">
    <property type="component" value="Chromosome"/>
</dbReference>
<dbReference type="EMBL" id="CP003989">
    <property type="protein sequence ID" value="AGA34665.1"/>
    <property type="molecule type" value="Genomic_DNA"/>
</dbReference>
<dbReference type="GO" id="GO:0016491">
    <property type="term" value="F:oxidoreductase activity"/>
    <property type="evidence" value="ECO:0007669"/>
    <property type="project" value="UniProtKB-KW"/>
</dbReference>
<accession>L0E0C7</accession>
<gene>
    <name evidence="23" type="primary">ctaC [H]</name>
    <name evidence="23" type="ordered locus">TVNIR_3027</name>
</gene>
<dbReference type="InterPro" id="IPR001505">
    <property type="entry name" value="Copper_CuA"/>
</dbReference>
<dbReference type="GO" id="GO:0042773">
    <property type="term" value="P:ATP synthesis coupled electron transport"/>
    <property type="evidence" value="ECO:0007669"/>
    <property type="project" value="TreeGrafter"/>
</dbReference>
<dbReference type="InterPro" id="IPR036257">
    <property type="entry name" value="Cyt_c_oxidase_su2_TM_sf"/>
</dbReference>
<evidence type="ECO:0000256" key="12">
    <source>
        <dbReference type="ARBA" id="ARBA00023008"/>
    </source>
</evidence>